<protein>
    <submittedName>
        <fullName evidence="1">Uncharacterized protein</fullName>
    </submittedName>
</protein>
<dbReference type="AlphaFoldDB" id="A0AAD3SRP2"/>
<accession>A0AAD3SRP2</accession>
<evidence type="ECO:0000313" key="2">
    <source>
        <dbReference type="Proteomes" id="UP001279734"/>
    </source>
</evidence>
<comment type="caution">
    <text evidence="1">The sequence shown here is derived from an EMBL/GenBank/DDBJ whole genome shotgun (WGS) entry which is preliminary data.</text>
</comment>
<name>A0AAD3SRP2_NEPGR</name>
<proteinExistence type="predicted"/>
<keyword evidence="2" id="KW-1185">Reference proteome</keyword>
<sequence length="166" mass="18549">MSNGLMVSLCALPFAIDMRKESPTPLQRSKCHEPRCLFLACKLGKPMGCVGFRDSVSGNFKFIKQDNHGRSFDNSWRIKSLRAKGEDSTEDADGRESEDTLRATIKKRKKVLAMQREQLQQWKSLSFVGAPFDMEDFLIKSLEEGTSRGIVECCESGGTLSTEMSG</sequence>
<evidence type="ECO:0000313" key="1">
    <source>
        <dbReference type="EMBL" id="GMH15664.1"/>
    </source>
</evidence>
<reference evidence="1" key="1">
    <citation type="submission" date="2023-05" db="EMBL/GenBank/DDBJ databases">
        <title>Nepenthes gracilis genome sequencing.</title>
        <authorList>
            <person name="Fukushima K."/>
        </authorList>
    </citation>
    <scope>NUCLEOTIDE SEQUENCE</scope>
    <source>
        <strain evidence="1">SING2019-196</strain>
    </source>
</reference>
<dbReference type="Proteomes" id="UP001279734">
    <property type="component" value="Unassembled WGS sequence"/>
</dbReference>
<organism evidence="1 2">
    <name type="scientific">Nepenthes gracilis</name>
    <name type="common">Slender pitcher plant</name>
    <dbReference type="NCBI Taxonomy" id="150966"/>
    <lineage>
        <taxon>Eukaryota</taxon>
        <taxon>Viridiplantae</taxon>
        <taxon>Streptophyta</taxon>
        <taxon>Embryophyta</taxon>
        <taxon>Tracheophyta</taxon>
        <taxon>Spermatophyta</taxon>
        <taxon>Magnoliopsida</taxon>
        <taxon>eudicotyledons</taxon>
        <taxon>Gunneridae</taxon>
        <taxon>Pentapetalae</taxon>
        <taxon>Caryophyllales</taxon>
        <taxon>Nepenthaceae</taxon>
        <taxon>Nepenthes</taxon>
    </lineage>
</organism>
<dbReference type="EMBL" id="BSYO01000015">
    <property type="protein sequence ID" value="GMH15664.1"/>
    <property type="molecule type" value="Genomic_DNA"/>
</dbReference>
<gene>
    <name evidence="1" type="ORF">Nepgr_017505</name>
</gene>